<keyword evidence="9" id="KW-0472">Membrane</keyword>
<comment type="subcellular location">
    <subcellularLocation>
        <location evidence="1">Cell membrane</location>
        <topology evidence="1">Peripheral membrane protein</topology>
    </subcellularLocation>
</comment>
<evidence type="ECO:0000256" key="1">
    <source>
        <dbReference type="ARBA" id="ARBA00004202"/>
    </source>
</evidence>
<gene>
    <name evidence="11" type="ORF">ENW00_01935</name>
</gene>
<evidence type="ECO:0000256" key="3">
    <source>
        <dbReference type="ARBA" id="ARBA00022475"/>
    </source>
</evidence>
<keyword evidence="2" id="KW-0813">Transport</keyword>
<keyword evidence="3" id="KW-1003">Cell membrane</keyword>
<keyword evidence="7 11" id="KW-0067">ATP-binding</keyword>
<keyword evidence="4" id="KW-0762">Sugar transport</keyword>
<name>A0A7C3RL46_DICTH</name>
<evidence type="ECO:0000256" key="2">
    <source>
        <dbReference type="ARBA" id="ARBA00022448"/>
    </source>
</evidence>
<dbReference type="GO" id="GO:0005524">
    <property type="term" value="F:ATP binding"/>
    <property type="evidence" value="ECO:0007669"/>
    <property type="project" value="UniProtKB-KW"/>
</dbReference>
<dbReference type="Gene3D" id="3.40.50.300">
    <property type="entry name" value="P-loop containing nucleotide triphosphate hydrolases"/>
    <property type="match status" value="2"/>
</dbReference>
<feature type="domain" description="ABC transporter" evidence="10">
    <location>
        <begin position="257"/>
        <end position="500"/>
    </location>
</feature>
<dbReference type="SMART" id="SM00382">
    <property type="entry name" value="AAA"/>
    <property type="match status" value="2"/>
</dbReference>
<organism evidence="11">
    <name type="scientific">Dictyoglomus thermophilum</name>
    <dbReference type="NCBI Taxonomy" id="14"/>
    <lineage>
        <taxon>Bacteria</taxon>
        <taxon>Pseudomonadati</taxon>
        <taxon>Dictyoglomota</taxon>
        <taxon>Dictyoglomia</taxon>
        <taxon>Dictyoglomales</taxon>
        <taxon>Dictyoglomaceae</taxon>
        <taxon>Dictyoglomus</taxon>
    </lineage>
</organism>
<proteinExistence type="predicted"/>
<dbReference type="InterPro" id="IPR003439">
    <property type="entry name" value="ABC_transporter-like_ATP-bd"/>
</dbReference>
<reference evidence="11" key="1">
    <citation type="journal article" date="2020" name="mSystems">
        <title>Genome- and Community-Level Interaction Insights into Carbon Utilization and Element Cycling Functions of Hydrothermarchaeota in Hydrothermal Sediment.</title>
        <authorList>
            <person name="Zhou Z."/>
            <person name="Liu Y."/>
            <person name="Xu W."/>
            <person name="Pan J."/>
            <person name="Luo Z.H."/>
            <person name="Li M."/>
        </authorList>
    </citation>
    <scope>NUCLEOTIDE SEQUENCE [LARGE SCALE GENOMIC DNA]</scope>
    <source>
        <strain evidence="11">SpSt-81</strain>
    </source>
</reference>
<evidence type="ECO:0000256" key="4">
    <source>
        <dbReference type="ARBA" id="ARBA00022597"/>
    </source>
</evidence>
<dbReference type="Pfam" id="PF00005">
    <property type="entry name" value="ABC_tran"/>
    <property type="match status" value="2"/>
</dbReference>
<dbReference type="CDD" id="cd03216">
    <property type="entry name" value="ABC_Carb_Monos_I"/>
    <property type="match status" value="1"/>
</dbReference>
<evidence type="ECO:0000256" key="7">
    <source>
        <dbReference type="ARBA" id="ARBA00022840"/>
    </source>
</evidence>
<dbReference type="InterPro" id="IPR003593">
    <property type="entry name" value="AAA+_ATPase"/>
</dbReference>
<dbReference type="EMBL" id="DTIN01000009">
    <property type="protein sequence ID" value="HFX12904.1"/>
    <property type="molecule type" value="Genomic_DNA"/>
</dbReference>
<dbReference type="GO" id="GO:0016887">
    <property type="term" value="F:ATP hydrolysis activity"/>
    <property type="evidence" value="ECO:0007669"/>
    <property type="project" value="InterPro"/>
</dbReference>
<keyword evidence="6" id="KW-0547">Nucleotide-binding</keyword>
<dbReference type="AlphaFoldDB" id="A0A7C3RL46"/>
<keyword evidence="5" id="KW-0677">Repeat</keyword>
<evidence type="ECO:0000256" key="9">
    <source>
        <dbReference type="ARBA" id="ARBA00023136"/>
    </source>
</evidence>
<evidence type="ECO:0000256" key="8">
    <source>
        <dbReference type="ARBA" id="ARBA00022967"/>
    </source>
</evidence>
<dbReference type="SUPFAM" id="SSF52540">
    <property type="entry name" value="P-loop containing nucleoside triphosphate hydrolases"/>
    <property type="match status" value="2"/>
</dbReference>
<accession>A0A7C3RL46</accession>
<dbReference type="PROSITE" id="PS00211">
    <property type="entry name" value="ABC_TRANSPORTER_1"/>
    <property type="match status" value="2"/>
</dbReference>
<dbReference type="InterPro" id="IPR050107">
    <property type="entry name" value="ABC_carbohydrate_import_ATPase"/>
</dbReference>
<feature type="domain" description="ABC transporter" evidence="10">
    <location>
        <begin position="5"/>
        <end position="240"/>
    </location>
</feature>
<dbReference type="FunFam" id="3.40.50.300:FF:000127">
    <property type="entry name" value="Ribose import ATP-binding protein RbsA"/>
    <property type="match status" value="1"/>
</dbReference>
<protein>
    <submittedName>
        <fullName evidence="11">ABC transporter ATP-binding protein</fullName>
    </submittedName>
</protein>
<dbReference type="PANTHER" id="PTHR43790:SF4">
    <property type="entry name" value="GUANOSINE IMPORT ATP-BINDING PROTEIN NUPO"/>
    <property type="match status" value="1"/>
</dbReference>
<dbReference type="GO" id="GO:0005886">
    <property type="term" value="C:plasma membrane"/>
    <property type="evidence" value="ECO:0007669"/>
    <property type="project" value="UniProtKB-SubCell"/>
</dbReference>
<evidence type="ECO:0000256" key="6">
    <source>
        <dbReference type="ARBA" id="ARBA00022741"/>
    </source>
</evidence>
<evidence type="ECO:0000259" key="10">
    <source>
        <dbReference type="PROSITE" id="PS50893"/>
    </source>
</evidence>
<sequence>MEEIIRLEGITKIFPGVVANDNVSLTIYKGEIHAIVGENGAGKSTLMKIIYGLYRPDKGEIYISGKKVNIHSPKIAINYGIGMVHQHFMLIPPFTVIENIILGSEVKNGISLNLKKAEETLNEIINSLGFKIDLYEKVENLSVGEAQRVEILKLLYRKAEILILDEPTAVLAPQEVEELFTILRKLSSQGKTIIFISHKLNEVLEISDRVSVMRRGKLVNTVNTKETNKFELAQMMVGREVFLKVDKIKRERGGEIFRVEDIWVRGRKGLDVVKGVSFNIREGEILGIAGVEGNGQSELVEAIVGLLPLKRGKIFFKNKDITLEKIRQRRLLFGHIPEDRHKRGLILDFSVAENCILGLHYFNKFSKGIFIDYSKVYKHANEIVEKYQVKTPNIKIPIRNLSGGNQQKIVLGRELSFLPDLLIAAQPTRGLDIGATEFVHQLLVDLRNQGKAVLLVSADLDEILNLSDRILVMYNGEIVGSFSQSEVDEKELGYYMTGVKRQTELKEALI</sequence>
<dbReference type="PROSITE" id="PS50893">
    <property type="entry name" value="ABC_TRANSPORTER_2"/>
    <property type="match status" value="2"/>
</dbReference>
<dbReference type="PANTHER" id="PTHR43790">
    <property type="entry name" value="CARBOHYDRATE TRANSPORT ATP-BINDING PROTEIN MG119-RELATED"/>
    <property type="match status" value="1"/>
</dbReference>
<dbReference type="CDD" id="cd03215">
    <property type="entry name" value="ABC_Carb_Monos_II"/>
    <property type="match status" value="1"/>
</dbReference>
<evidence type="ECO:0000256" key="5">
    <source>
        <dbReference type="ARBA" id="ARBA00022737"/>
    </source>
</evidence>
<evidence type="ECO:0000313" key="11">
    <source>
        <dbReference type="EMBL" id="HFX12904.1"/>
    </source>
</evidence>
<comment type="caution">
    <text evidence="11">The sequence shown here is derived from an EMBL/GenBank/DDBJ whole genome shotgun (WGS) entry which is preliminary data.</text>
</comment>
<keyword evidence="8" id="KW-1278">Translocase</keyword>
<dbReference type="InterPro" id="IPR017871">
    <property type="entry name" value="ABC_transporter-like_CS"/>
</dbReference>
<dbReference type="InterPro" id="IPR027417">
    <property type="entry name" value="P-loop_NTPase"/>
</dbReference>